<reference evidence="2 3" key="1">
    <citation type="journal article" date="2020" name="Nature">
        <title>Six reference-quality genomes reveal evolution of bat adaptations.</title>
        <authorList>
            <person name="Jebb D."/>
            <person name="Huang Z."/>
            <person name="Pippel M."/>
            <person name="Hughes G.M."/>
            <person name="Lavrichenko K."/>
            <person name="Devanna P."/>
            <person name="Winkler S."/>
            <person name="Jermiin L.S."/>
            <person name="Skirmuntt E.C."/>
            <person name="Katzourakis A."/>
            <person name="Burkitt-Gray L."/>
            <person name="Ray D.A."/>
            <person name="Sullivan K.A.M."/>
            <person name="Roscito J.G."/>
            <person name="Kirilenko B.M."/>
            <person name="Davalos L.M."/>
            <person name="Corthals A.P."/>
            <person name="Power M.L."/>
            <person name="Jones G."/>
            <person name="Ransome R.D."/>
            <person name="Dechmann D.K.N."/>
            <person name="Locatelli A.G."/>
            <person name="Puechmaille S.J."/>
            <person name="Fedrigo O."/>
            <person name="Jarvis E.D."/>
            <person name="Hiller M."/>
            <person name="Vernes S.C."/>
            <person name="Myers E.W."/>
            <person name="Teeling E.C."/>
        </authorList>
    </citation>
    <scope>NUCLEOTIDE SEQUENCE [LARGE SCALE GENOMIC DNA]</scope>
    <source>
        <strain evidence="2">Bat1K_MPI-CBG_1</strain>
    </source>
</reference>
<organism evidence="2 3">
    <name type="scientific">Phyllostomus discolor</name>
    <name type="common">pale spear-nosed bat</name>
    <dbReference type="NCBI Taxonomy" id="89673"/>
    <lineage>
        <taxon>Eukaryota</taxon>
        <taxon>Metazoa</taxon>
        <taxon>Chordata</taxon>
        <taxon>Craniata</taxon>
        <taxon>Vertebrata</taxon>
        <taxon>Euteleostomi</taxon>
        <taxon>Mammalia</taxon>
        <taxon>Eutheria</taxon>
        <taxon>Laurasiatheria</taxon>
        <taxon>Chiroptera</taxon>
        <taxon>Yangochiroptera</taxon>
        <taxon>Phyllostomidae</taxon>
        <taxon>Phyllostominae</taxon>
        <taxon>Phyllostomus</taxon>
    </lineage>
</organism>
<dbReference type="AlphaFoldDB" id="A0A834DIV6"/>
<sequence>MACCLLSAAEPLLKCHVIKSSSLAIFLKEQPPSHPGIPSSPILLNFFILTIYHNLSLVNFYLSPLTDKLLVGGLGLGHPCVWNCTHPTAGLDNDHSRNERTSGQGRGVGRYTSPPCMTIERITTRSQNK</sequence>
<evidence type="ECO:0000313" key="2">
    <source>
        <dbReference type="EMBL" id="KAF6081701.1"/>
    </source>
</evidence>
<dbReference type="EMBL" id="JABVXQ010000013">
    <property type="protein sequence ID" value="KAF6081701.1"/>
    <property type="molecule type" value="Genomic_DNA"/>
</dbReference>
<accession>A0A834DIV6</accession>
<feature type="region of interest" description="Disordered" evidence="1">
    <location>
        <begin position="90"/>
        <end position="110"/>
    </location>
</feature>
<protein>
    <submittedName>
        <fullName evidence="2">Uncharacterized protein</fullName>
    </submittedName>
</protein>
<evidence type="ECO:0000256" key="1">
    <source>
        <dbReference type="SAM" id="MobiDB-lite"/>
    </source>
</evidence>
<gene>
    <name evidence="2" type="ORF">HJG60_008724</name>
</gene>
<proteinExistence type="predicted"/>
<comment type="caution">
    <text evidence="2">The sequence shown here is derived from an EMBL/GenBank/DDBJ whole genome shotgun (WGS) entry which is preliminary data.</text>
</comment>
<evidence type="ECO:0000313" key="3">
    <source>
        <dbReference type="Proteomes" id="UP000664940"/>
    </source>
</evidence>
<dbReference type="Proteomes" id="UP000664940">
    <property type="component" value="Unassembled WGS sequence"/>
</dbReference>
<name>A0A834DIV6_9CHIR</name>